<dbReference type="GeneID" id="62199845"/>
<sequence length="864" mass="96556">MAHFHTANRASYQTYARPLAGGKRKRISTSNDVESAERDVTSSSVRSIKSRDNKDKYNPKYMAEMCFSAYKVRLHEAGLQQYTIDVANDWREDLVEMFSHAALKGAIKQDAVARHMVPRLVLLLPRNNEEKKELVKDFAKHYEHVRRDMMVIDKIMLSRDEDSIAEVRECLYGLHKALAEGERWRTILPYLPLPLPLHRLRALRNLIEYSRPYHFLRHLVTEIDDIEGWLTFLPASLDTSIFPSELVNAVKETLQQVTEDKVVKTSIGPNAQEMAEYREQKARRQHLEKEEQARQQEQVRAEKLQKIEAEQTKMKKDVKSLELAVMKERAQEIAKKHSEAAALAEREKSYQDQISLNTTDIKRLNARIDGLAGLQAQKTQPKLASTPLLPIDSVQLSASMDSSLSSNQTANSSIYQPQSSLVTSLGSSFAQSGSFEQTLPQRAPKDNGVQMEDVQGIGSSQQHPTKSDQVSFSGSEIRIAGQPNTFGAHISSGAVSQLLELSNSNFKSACPAYKNGHCPAGKSCMMPHSACKFWLKGNCRYGGNCIRSHDPFFLTDTTSRGQQRQSSQVDQMIVDSDPTPRSSTLSQENPFQCGRQSRAQASQASNIMSLPDHEALPTGPHERPSIMGRIIKDGQPIISYGSNIASIKAGNTNRQQGILSDAIQGPRATIGSKKVACKNNLKGRCNKGLNCQYAHEPCPRFMKGTCFADDQCRRSHDPLFLRQGSSSNSAQQSSKSPTGQQPSQTRIEKSLDEILQAKGRDKKEKYGKPFQVQSPIRNQRSQDRLEQSLDDIIKTAGRGRENQARLPQSETPCRWEKTQGGCTNGSCPYKHDSRKTSDPKASRGTFGIPNLFSSIGSILRGNRQ</sequence>
<name>A0A8H7EJ71_9PLEO</name>
<feature type="compositionally biased region" description="Polar residues" evidence="3">
    <location>
        <begin position="579"/>
        <end position="598"/>
    </location>
</feature>
<dbReference type="PROSITE" id="PS50103">
    <property type="entry name" value="ZF_C3H1"/>
    <property type="match status" value="3"/>
</dbReference>
<feature type="region of interest" description="Disordered" evidence="3">
    <location>
        <begin position="817"/>
        <end position="864"/>
    </location>
</feature>
<keyword evidence="1" id="KW-0863">Zinc-finger</keyword>
<feature type="domain" description="C3H1-type" evidence="4">
    <location>
        <begin position="671"/>
        <end position="698"/>
    </location>
</feature>
<dbReference type="Gene3D" id="4.10.1000.10">
    <property type="entry name" value="Zinc finger, CCCH-type"/>
    <property type="match status" value="1"/>
</dbReference>
<evidence type="ECO:0000313" key="6">
    <source>
        <dbReference type="Proteomes" id="UP000596902"/>
    </source>
</evidence>
<feature type="compositionally biased region" description="Low complexity" evidence="3">
    <location>
        <begin position="723"/>
        <end position="736"/>
    </location>
</feature>
<dbReference type="InterPro" id="IPR000571">
    <property type="entry name" value="Znf_CCCH"/>
</dbReference>
<feature type="zinc finger region" description="C3H1-type" evidence="1">
    <location>
        <begin position="525"/>
        <end position="552"/>
    </location>
</feature>
<feature type="domain" description="C3H1-type" evidence="4">
    <location>
        <begin position="525"/>
        <end position="552"/>
    </location>
</feature>
<evidence type="ECO:0000313" key="5">
    <source>
        <dbReference type="EMBL" id="KAF7679969.1"/>
    </source>
</evidence>
<dbReference type="Pfam" id="PF00642">
    <property type="entry name" value="zf-CCCH"/>
    <property type="match status" value="1"/>
</dbReference>
<keyword evidence="1" id="KW-0862">Zinc</keyword>
<feature type="zinc finger region" description="C3H1-type" evidence="1">
    <location>
        <begin position="671"/>
        <end position="698"/>
    </location>
</feature>
<keyword evidence="2" id="KW-0175">Coiled coil</keyword>
<proteinExistence type="predicted"/>
<dbReference type="AlphaFoldDB" id="A0A8H7EJ71"/>
<dbReference type="RefSeq" id="XP_038789959.1">
    <property type="nucleotide sequence ID" value="XM_038926667.1"/>
</dbReference>
<evidence type="ECO:0000256" key="2">
    <source>
        <dbReference type="SAM" id="Coils"/>
    </source>
</evidence>
<feature type="region of interest" description="Disordered" evidence="3">
    <location>
        <begin position="556"/>
        <end position="598"/>
    </location>
</feature>
<accession>A0A8H7EJ71</accession>
<evidence type="ECO:0000256" key="1">
    <source>
        <dbReference type="PROSITE-ProRule" id="PRU00723"/>
    </source>
</evidence>
<gene>
    <name evidence="5" type="ORF">GT037_001620</name>
</gene>
<reference evidence="5" key="1">
    <citation type="submission" date="2020-01" db="EMBL/GenBank/DDBJ databases">
        <authorList>
            <person name="Feng Z.H.Z."/>
        </authorList>
    </citation>
    <scope>NUCLEOTIDE SEQUENCE</scope>
    <source>
        <strain evidence="5">CBS107.38</strain>
    </source>
</reference>
<feature type="region of interest" description="Disordered" evidence="3">
    <location>
        <begin position="21"/>
        <end position="53"/>
    </location>
</feature>
<dbReference type="GO" id="GO:0008270">
    <property type="term" value="F:zinc ion binding"/>
    <property type="evidence" value="ECO:0007669"/>
    <property type="project" value="UniProtKB-KW"/>
</dbReference>
<evidence type="ECO:0000259" key="4">
    <source>
        <dbReference type="PROSITE" id="PS50103"/>
    </source>
</evidence>
<feature type="domain" description="C3H1-type" evidence="4">
    <location>
        <begin position="807"/>
        <end position="834"/>
    </location>
</feature>
<keyword evidence="6" id="KW-1185">Reference proteome</keyword>
<feature type="compositionally biased region" description="Low complexity" evidence="3">
    <location>
        <begin position="556"/>
        <end position="571"/>
    </location>
</feature>
<evidence type="ECO:0000256" key="3">
    <source>
        <dbReference type="SAM" id="MobiDB-lite"/>
    </source>
</evidence>
<feature type="zinc finger region" description="C3H1-type" evidence="1">
    <location>
        <begin position="807"/>
        <end position="834"/>
    </location>
</feature>
<feature type="coiled-coil region" evidence="2">
    <location>
        <begin position="270"/>
        <end position="347"/>
    </location>
</feature>
<keyword evidence="1" id="KW-0479">Metal-binding</keyword>
<dbReference type="Proteomes" id="UP000596902">
    <property type="component" value="Unassembled WGS sequence"/>
</dbReference>
<dbReference type="EMBL" id="JAAABM010000002">
    <property type="protein sequence ID" value="KAF7679969.1"/>
    <property type="molecule type" value="Genomic_DNA"/>
</dbReference>
<organism evidence="5 6">
    <name type="scientific">Alternaria burnsii</name>
    <dbReference type="NCBI Taxonomy" id="1187904"/>
    <lineage>
        <taxon>Eukaryota</taxon>
        <taxon>Fungi</taxon>
        <taxon>Dikarya</taxon>
        <taxon>Ascomycota</taxon>
        <taxon>Pezizomycotina</taxon>
        <taxon>Dothideomycetes</taxon>
        <taxon>Pleosporomycetidae</taxon>
        <taxon>Pleosporales</taxon>
        <taxon>Pleosporineae</taxon>
        <taxon>Pleosporaceae</taxon>
        <taxon>Alternaria</taxon>
        <taxon>Alternaria sect. Alternaria</taxon>
    </lineage>
</organism>
<feature type="compositionally biased region" description="Basic and acidic residues" evidence="3">
    <location>
        <begin position="758"/>
        <end position="767"/>
    </location>
</feature>
<protein>
    <recommendedName>
        <fullName evidence="4">C3H1-type domain-containing protein</fullName>
    </recommendedName>
</protein>
<dbReference type="SMART" id="SM00356">
    <property type="entry name" value="ZnF_C3H1"/>
    <property type="match status" value="5"/>
</dbReference>
<comment type="caution">
    <text evidence="5">The sequence shown here is derived from an EMBL/GenBank/DDBJ whole genome shotgun (WGS) entry which is preliminary data.</text>
</comment>
<feature type="region of interest" description="Disordered" evidence="3">
    <location>
        <begin position="718"/>
        <end position="785"/>
    </location>
</feature>
<feature type="compositionally biased region" description="Basic and acidic residues" evidence="3">
    <location>
        <begin position="829"/>
        <end position="841"/>
    </location>
</feature>
<reference evidence="5" key="2">
    <citation type="submission" date="2020-08" db="EMBL/GenBank/DDBJ databases">
        <title>Draft Genome Sequence of Cumin Blight Pathogen Alternaria burnsii.</title>
        <authorList>
            <person name="Feng Z."/>
        </authorList>
    </citation>
    <scope>NUCLEOTIDE SEQUENCE</scope>
    <source>
        <strain evidence="5">CBS107.38</strain>
    </source>
</reference>